<dbReference type="OrthoDB" id="9812372at2"/>
<dbReference type="EMBL" id="RQVQ01000044">
    <property type="protein sequence ID" value="RRJ88071.1"/>
    <property type="molecule type" value="Genomic_DNA"/>
</dbReference>
<dbReference type="Gene3D" id="3.10.50.40">
    <property type="match status" value="1"/>
</dbReference>
<organism evidence="4 5">
    <name type="scientific">Paenimyroides tangerinum</name>
    <dbReference type="NCBI Taxonomy" id="2488728"/>
    <lineage>
        <taxon>Bacteria</taxon>
        <taxon>Pseudomonadati</taxon>
        <taxon>Bacteroidota</taxon>
        <taxon>Flavobacteriia</taxon>
        <taxon>Flavobacteriales</taxon>
        <taxon>Flavobacteriaceae</taxon>
        <taxon>Paenimyroides</taxon>
    </lineage>
</organism>
<feature type="transmembrane region" description="Helical" evidence="2">
    <location>
        <begin position="12"/>
        <end position="31"/>
    </location>
</feature>
<dbReference type="Pfam" id="PF13616">
    <property type="entry name" value="Rotamase_3"/>
    <property type="match status" value="1"/>
</dbReference>
<dbReference type="PANTHER" id="PTHR47245:SF2">
    <property type="entry name" value="PEPTIDYL-PROLYL CIS-TRANS ISOMERASE HP_0175-RELATED"/>
    <property type="match status" value="1"/>
</dbReference>
<keyword evidence="1 4" id="KW-0413">Isomerase</keyword>
<dbReference type="SUPFAM" id="SSF109998">
    <property type="entry name" value="Triger factor/SurA peptide-binding domain-like"/>
    <property type="match status" value="1"/>
</dbReference>
<dbReference type="Pfam" id="PF13623">
    <property type="entry name" value="SurA_N_2"/>
    <property type="match status" value="1"/>
</dbReference>
<evidence type="ECO:0000256" key="2">
    <source>
        <dbReference type="SAM" id="Phobius"/>
    </source>
</evidence>
<keyword evidence="2" id="KW-0472">Membrane</keyword>
<keyword evidence="1" id="KW-0697">Rotamase</keyword>
<dbReference type="InterPro" id="IPR046357">
    <property type="entry name" value="PPIase_dom_sf"/>
</dbReference>
<dbReference type="InterPro" id="IPR027304">
    <property type="entry name" value="Trigger_fact/SurA_dom_sf"/>
</dbReference>
<evidence type="ECO:0000313" key="5">
    <source>
        <dbReference type="Proteomes" id="UP000275719"/>
    </source>
</evidence>
<dbReference type="GO" id="GO:0003755">
    <property type="term" value="F:peptidyl-prolyl cis-trans isomerase activity"/>
    <property type="evidence" value="ECO:0007669"/>
    <property type="project" value="UniProtKB-KW"/>
</dbReference>
<dbReference type="PANTHER" id="PTHR47245">
    <property type="entry name" value="PEPTIDYLPROLYL ISOMERASE"/>
    <property type="match status" value="1"/>
</dbReference>
<comment type="caution">
    <text evidence="4">The sequence shown here is derived from an EMBL/GenBank/DDBJ whole genome shotgun (WGS) entry which is preliminary data.</text>
</comment>
<sequence>MAVLQKIREKSGLLIGVIGFSLFAFIIGGLFEGGITMGSRNVGSIDGVDIPTQSFQMKVQMAQQNGQTQGSQVYNTVWNNEVRNILLGTEFEKTGLRMGKDQLINVIKTHPNFGQNPQFLNEAGQFDMAKLNTFIAQMKAGGPEQWNAWKTFEADLEKFAKEQMYYTLIKSSVITTNLEAKFAYMKDNDKATFDFVGVTYASINDDQVKITDAEIEGYVKKYPNQFKTQNSREVEYVFIENKASKEDETAAKTIIEDFLKPSVVFNSLTKKNDTVQGFKNAKNVVEYVNANSDVAYDSTYYSKAELPAEFAEQLYNLPAGEVFGPYMFNNHYCISKLVSKKEVTESVDASHILIAYKDAQNAAPTVVLTKEEAKAKADDLLKQLEANPGNFAALATTNTDDPGSKDKGGKYEGVKQGQMVPAFDTYIFNNPIGKLGIVETDFGFHVLKVDNKTNKEAVQLATIAKTIEASEATSNALYSQATKFEEGAATKEFSKLATELGLIAQPVAKVGAFDDQLPGVGPNSDAISWAYRKNTDIGDIKRFDTPEGYLIIKLVSVNETGLMTATEAKGMVEPILKKQKKAEMIRKQMAGTTLEEVAKNAKVAISVATEVAGSNSTIPNFGQEPEVVGRAVTLKANELSKLIDGNNGVYMIKGKSVTKAPELPNYNAFKSRVTTNNRNSVQNAVYGALYNKAEIEDNRAKILLQ</sequence>
<reference evidence="4 5" key="1">
    <citation type="submission" date="2018-11" db="EMBL/GenBank/DDBJ databases">
        <title>Flavobacterium sp. nov., YIM 102701-2 draft genome.</title>
        <authorList>
            <person name="Li G."/>
            <person name="Jiang Y."/>
        </authorList>
    </citation>
    <scope>NUCLEOTIDE SEQUENCE [LARGE SCALE GENOMIC DNA]</scope>
    <source>
        <strain evidence="4 5">YIM 102701-2</strain>
    </source>
</reference>
<evidence type="ECO:0000259" key="3">
    <source>
        <dbReference type="PROSITE" id="PS50198"/>
    </source>
</evidence>
<keyword evidence="2" id="KW-0812">Transmembrane</keyword>
<name>A0A3P3VZ21_9FLAO</name>
<evidence type="ECO:0000313" key="4">
    <source>
        <dbReference type="EMBL" id="RRJ88071.1"/>
    </source>
</evidence>
<dbReference type="AlphaFoldDB" id="A0A3P3VZ21"/>
<gene>
    <name evidence="4" type="ORF">EG240_14130</name>
</gene>
<dbReference type="SUPFAM" id="SSF54534">
    <property type="entry name" value="FKBP-like"/>
    <property type="match status" value="1"/>
</dbReference>
<dbReference type="RefSeq" id="WP_125020003.1">
    <property type="nucleotide sequence ID" value="NZ_RQVQ01000044.1"/>
</dbReference>
<dbReference type="Proteomes" id="UP000275719">
    <property type="component" value="Unassembled WGS sequence"/>
</dbReference>
<dbReference type="InterPro" id="IPR000297">
    <property type="entry name" value="PPIase_PpiC"/>
</dbReference>
<protein>
    <submittedName>
        <fullName evidence="4">Peptidylprolyl isomerase</fullName>
    </submittedName>
</protein>
<proteinExistence type="predicted"/>
<keyword evidence="2" id="KW-1133">Transmembrane helix</keyword>
<dbReference type="PROSITE" id="PS50198">
    <property type="entry name" value="PPIC_PPIASE_2"/>
    <property type="match status" value="1"/>
</dbReference>
<dbReference type="InterPro" id="IPR050245">
    <property type="entry name" value="PrsA_foldase"/>
</dbReference>
<feature type="domain" description="PpiC" evidence="3">
    <location>
        <begin position="344"/>
        <end position="451"/>
    </location>
</feature>
<evidence type="ECO:0000256" key="1">
    <source>
        <dbReference type="PROSITE-ProRule" id="PRU00278"/>
    </source>
</evidence>
<accession>A0A3P3VZ21</accession>
<keyword evidence="5" id="KW-1185">Reference proteome</keyword>